<reference evidence="1" key="1">
    <citation type="submission" date="2021-01" db="EMBL/GenBank/DDBJ databases">
        <authorList>
            <consortium name="Genoscope - CEA"/>
            <person name="William W."/>
        </authorList>
    </citation>
    <scope>NUCLEOTIDE SEQUENCE</scope>
</reference>
<organism evidence="1">
    <name type="scientific">Brassica napus</name>
    <name type="common">Rape</name>
    <dbReference type="NCBI Taxonomy" id="3708"/>
    <lineage>
        <taxon>Eukaryota</taxon>
        <taxon>Viridiplantae</taxon>
        <taxon>Streptophyta</taxon>
        <taxon>Embryophyta</taxon>
        <taxon>Tracheophyta</taxon>
        <taxon>Spermatophyta</taxon>
        <taxon>Magnoliopsida</taxon>
        <taxon>eudicotyledons</taxon>
        <taxon>Gunneridae</taxon>
        <taxon>Pentapetalae</taxon>
        <taxon>rosids</taxon>
        <taxon>malvids</taxon>
        <taxon>Brassicales</taxon>
        <taxon>Brassicaceae</taxon>
        <taxon>Brassiceae</taxon>
        <taxon>Brassica</taxon>
    </lineage>
</organism>
<dbReference type="AlphaFoldDB" id="A0A816QPP9"/>
<evidence type="ECO:0000313" key="1">
    <source>
        <dbReference type="EMBL" id="CAF2063884.1"/>
    </source>
</evidence>
<accession>A0A816QPP9</accession>
<dbReference type="Proteomes" id="UP001295469">
    <property type="component" value="Chromosome C06"/>
</dbReference>
<protein>
    <submittedName>
        <fullName evidence="1">(rape) hypothetical protein</fullName>
    </submittedName>
</protein>
<dbReference type="EMBL" id="HG994370">
    <property type="protein sequence ID" value="CAF2063884.1"/>
    <property type="molecule type" value="Genomic_DNA"/>
</dbReference>
<sequence>QFWIWLGCGNVLTLFIFIGWADQETQCMWQMASLMEACDIMHNQRDKIRQLKAVNNEFLCERNYVHEGSNASGDAPRDFDDNKKLQFEVLKAAEKEILLRHFIAISWAWF</sequence>
<gene>
    <name evidence="1" type="ORF">DARMORV10_C06P44740.1</name>
</gene>
<feature type="non-terminal residue" evidence="1">
    <location>
        <position position="1"/>
    </location>
</feature>
<proteinExistence type="predicted"/>
<name>A0A816QPP9_BRANA</name>